<organism evidence="5 6">
    <name type="scientific">Trapa natans</name>
    <name type="common">Water chestnut</name>
    <dbReference type="NCBI Taxonomy" id="22666"/>
    <lineage>
        <taxon>Eukaryota</taxon>
        <taxon>Viridiplantae</taxon>
        <taxon>Streptophyta</taxon>
        <taxon>Embryophyta</taxon>
        <taxon>Tracheophyta</taxon>
        <taxon>Spermatophyta</taxon>
        <taxon>Magnoliopsida</taxon>
        <taxon>eudicotyledons</taxon>
        <taxon>Gunneridae</taxon>
        <taxon>Pentapetalae</taxon>
        <taxon>rosids</taxon>
        <taxon>malvids</taxon>
        <taxon>Myrtales</taxon>
        <taxon>Lythraceae</taxon>
        <taxon>Trapa</taxon>
    </lineage>
</organism>
<sequence length="113" mass="13284">MGSDKNHPSSHPFFFHHHHHHHGKKDLKDVPKGFMAVMVGRGDKHERFVIPVAYINHPLFRQLLREAEEEFGFDHKGPITIPCRIEVFRSIQDSIDRENLTLHHHSHSLCFRV</sequence>
<keyword evidence="2" id="KW-0217">Developmental protein</keyword>
<keyword evidence="3" id="KW-0341">Growth regulation</keyword>
<dbReference type="PANTHER" id="PTHR31374:SF29">
    <property type="entry name" value="SAUR-LIKE AUXIN-RESPONSIVE PROTEIN FAMILY"/>
    <property type="match status" value="1"/>
</dbReference>
<feature type="region of interest" description="Disordered" evidence="4">
    <location>
        <begin position="1"/>
        <end position="27"/>
    </location>
</feature>
<dbReference type="GO" id="GO:0009733">
    <property type="term" value="P:response to auxin"/>
    <property type="evidence" value="ECO:0007669"/>
    <property type="project" value="InterPro"/>
</dbReference>
<dbReference type="Pfam" id="PF02519">
    <property type="entry name" value="Auxin_inducible"/>
    <property type="match status" value="1"/>
</dbReference>
<proteinExistence type="inferred from homology"/>
<gene>
    <name evidence="5" type="ORF">SAY86_028945</name>
</gene>
<accession>A0AAN7M2Z4</accession>
<name>A0AAN7M2Z4_TRANT</name>
<evidence type="ECO:0000256" key="3">
    <source>
        <dbReference type="ARBA" id="ARBA00022604"/>
    </source>
</evidence>
<reference evidence="5 6" key="1">
    <citation type="journal article" date="2023" name="Hortic Res">
        <title>Pangenome of water caltrop reveals structural variations and asymmetric subgenome divergence after allopolyploidization.</title>
        <authorList>
            <person name="Zhang X."/>
            <person name="Chen Y."/>
            <person name="Wang L."/>
            <person name="Yuan Y."/>
            <person name="Fang M."/>
            <person name="Shi L."/>
            <person name="Lu R."/>
            <person name="Comes H.P."/>
            <person name="Ma Y."/>
            <person name="Chen Y."/>
            <person name="Huang G."/>
            <person name="Zhou Y."/>
            <person name="Zheng Z."/>
            <person name="Qiu Y."/>
        </authorList>
    </citation>
    <scope>NUCLEOTIDE SEQUENCE [LARGE SCALE GENOMIC DNA]</scope>
    <source>
        <strain evidence="5">F231</strain>
    </source>
</reference>
<keyword evidence="6" id="KW-1185">Reference proteome</keyword>
<evidence type="ECO:0000256" key="2">
    <source>
        <dbReference type="ARBA" id="ARBA00022473"/>
    </source>
</evidence>
<dbReference type="AlphaFoldDB" id="A0AAN7M2Z4"/>
<comment type="caution">
    <text evidence="5">The sequence shown here is derived from an EMBL/GenBank/DDBJ whole genome shotgun (WGS) entry which is preliminary data.</text>
</comment>
<dbReference type="EMBL" id="JAXQNO010000006">
    <property type="protein sequence ID" value="KAK4796619.1"/>
    <property type="molecule type" value="Genomic_DNA"/>
</dbReference>
<dbReference type="Proteomes" id="UP001346149">
    <property type="component" value="Unassembled WGS sequence"/>
</dbReference>
<evidence type="ECO:0000313" key="5">
    <source>
        <dbReference type="EMBL" id="KAK4796619.1"/>
    </source>
</evidence>
<comment type="similarity">
    <text evidence="1">Belongs to the ARG7 family.</text>
</comment>
<feature type="compositionally biased region" description="Basic residues" evidence="4">
    <location>
        <begin position="14"/>
        <end position="25"/>
    </location>
</feature>
<evidence type="ECO:0000256" key="4">
    <source>
        <dbReference type="SAM" id="MobiDB-lite"/>
    </source>
</evidence>
<dbReference type="InterPro" id="IPR003676">
    <property type="entry name" value="SAUR_fam"/>
</dbReference>
<protein>
    <submittedName>
        <fullName evidence="5">Uncharacterized protein</fullName>
    </submittedName>
</protein>
<evidence type="ECO:0000313" key="6">
    <source>
        <dbReference type="Proteomes" id="UP001346149"/>
    </source>
</evidence>
<evidence type="ECO:0000256" key="1">
    <source>
        <dbReference type="ARBA" id="ARBA00006974"/>
    </source>
</evidence>
<dbReference type="PANTHER" id="PTHR31374">
    <property type="entry name" value="AUXIN-INDUCED PROTEIN-LIKE-RELATED"/>
    <property type="match status" value="1"/>
</dbReference>